<gene>
    <name evidence="2" type="ordered locus">CLM_1619</name>
</gene>
<dbReference type="HOGENOM" id="CLU_046670_2_2_9"/>
<proteinExistence type="predicted"/>
<sequence>MKELQVLNNKNLTLESIEVTRMLGKEHKQLLREIRDISNILESENFSPSKYFIESEYITAQNKKHPCYLVTKMGCELLGNKLQGAKGTIFTAEYVERFNQMENIKIPKLSKEVQAIFTLDNRTMEIEEKVTNLENNIPLFNVECKELQALVRKVGIKTLGGYKTSAYNDRSLRTKVYSDIQGQLRREFGVTRYEAIKRKQLNKAKEILENYTVPVYLKEEIFSTNNQEEWRCI</sequence>
<dbReference type="AlphaFoldDB" id="C1FM75"/>
<evidence type="ECO:0000313" key="3">
    <source>
        <dbReference type="Proteomes" id="UP000001374"/>
    </source>
</evidence>
<reference evidence="2 3" key="1">
    <citation type="submission" date="2008-10" db="EMBL/GenBank/DDBJ databases">
        <title>Genome sequence of Clostridium botulinum A2 Kyoto.</title>
        <authorList>
            <person name="Shrivastava S."/>
            <person name="Brinkac L.M."/>
            <person name="Brown J.L."/>
            <person name="Bruce D."/>
            <person name="Detter C.C."/>
            <person name="Johnson E.A."/>
            <person name="Munk C.A."/>
            <person name="Smith L.A."/>
            <person name="Smith T.J."/>
            <person name="Sutton G."/>
            <person name="Brettin T.S."/>
        </authorList>
    </citation>
    <scope>NUCLEOTIDE SEQUENCE [LARGE SCALE GENOMIC DNA]</scope>
    <source>
        <strain evidence="3">Kyoto / Type A2</strain>
    </source>
</reference>
<feature type="domain" description="ORF6C" evidence="1">
    <location>
        <begin position="111"/>
        <end position="221"/>
    </location>
</feature>
<dbReference type="KEGG" id="cby:CLM_1619"/>
<dbReference type="EMBL" id="CP001581">
    <property type="protein sequence ID" value="ACO85622.1"/>
    <property type="molecule type" value="Genomic_DNA"/>
</dbReference>
<evidence type="ECO:0000259" key="1">
    <source>
        <dbReference type="Pfam" id="PF10552"/>
    </source>
</evidence>
<evidence type="ECO:0000313" key="2">
    <source>
        <dbReference type="EMBL" id="ACO85622.1"/>
    </source>
</evidence>
<dbReference type="eggNOG" id="COG3646">
    <property type="taxonomic scope" value="Bacteria"/>
</dbReference>
<dbReference type="RefSeq" id="WP_012704859.1">
    <property type="nucleotide sequence ID" value="NC_012563.1"/>
</dbReference>
<protein>
    <submittedName>
        <fullName evidence="2">Phage regulatory protein, Rha family</fullName>
    </submittedName>
</protein>
<organism evidence="2 3">
    <name type="scientific">Clostridium botulinum (strain Kyoto / Type A2)</name>
    <dbReference type="NCBI Taxonomy" id="536232"/>
    <lineage>
        <taxon>Bacteria</taxon>
        <taxon>Bacillati</taxon>
        <taxon>Bacillota</taxon>
        <taxon>Clostridia</taxon>
        <taxon>Eubacteriales</taxon>
        <taxon>Clostridiaceae</taxon>
        <taxon>Clostridium</taxon>
    </lineage>
</organism>
<dbReference type="Pfam" id="PF09669">
    <property type="entry name" value="Phage_pRha"/>
    <property type="match status" value="1"/>
</dbReference>
<dbReference type="InterPro" id="IPR014054">
    <property type="entry name" value="Phage_regulatory_Rha"/>
</dbReference>
<dbReference type="InterPro" id="IPR018878">
    <property type="entry name" value="ORF6C_dom"/>
</dbReference>
<dbReference type="Pfam" id="PF10552">
    <property type="entry name" value="ORF6C"/>
    <property type="match status" value="1"/>
</dbReference>
<dbReference type="Proteomes" id="UP000001374">
    <property type="component" value="Chromosome"/>
</dbReference>
<dbReference type="NCBIfam" id="TIGR02681">
    <property type="entry name" value="phage_pRha"/>
    <property type="match status" value="1"/>
</dbReference>
<name>C1FM75_CLOBJ</name>
<accession>C1FM75</accession>